<evidence type="ECO:0000313" key="1">
    <source>
        <dbReference type="EMBL" id="MFB6490930.1"/>
    </source>
</evidence>
<reference evidence="1" key="1">
    <citation type="submission" date="2024-07" db="EMBL/GenBank/DDBJ databases">
        <title>Metagenome and Metagenome-Assembled Genomes of Archaea from a hot spring from the geothermal field of Los Azufres, Mexico.</title>
        <authorList>
            <person name="Marin-Paredes R."/>
            <person name="Martinez-Romero E."/>
            <person name="Servin-Garciduenas L.E."/>
        </authorList>
    </citation>
    <scope>NUCLEOTIDE SEQUENCE</scope>
</reference>
<comment type="caution">
    <text evidence="1">The sequence shown here is derived from an EMBL/GenBank/DDBJ whole genome shotgun (WGS) entry which is preliminary data.</text>
</comment>
<feature type="non-terminal residue" evidence="1">
    <location>
        <position position="1"/>
    </location>
</feature>
<accession>A0ACC6V2S3</accession>
<dbReference type="Proteomes" id="UP000033636">
    <property type="component" value="Unassembled WGS sequence"/>
</dbReference>
<dbReference type="EMBL" id="JZWT02000017">
    <property type="protein sequence ID" value="MFB6490930.1"/>
    <property type="molecule type" value="Genomic_DNA"/>
</dbReference>
<protein>
    <submittedName>
        <fullName evidence="1">M42 family metallopeptidase</fullName>
    </submittedName>
</protein>
<name>A0ACC6V2S3_9CREN</name>
<organism evidence="1 2">
    <name type="scientific">Thermoproteus sp. AZ2</name>
    <dbReference type="NCBI Taxonomy" id="1609232"/>
    <lineage>
        <taxon>Archaea</taxon>
        <taxon>Thermoproteota</taxon>
        <taxon>Thermoprotei</taxon>
        <taxon>Thermoproteales</taxon>
        <taxon>Thermoproteaceae</taxon>
        <taxon>Thermoproteus</taxon>
    </lineage>
</organism>
<gene>
    <name evidence="1" type="ORF">TU35_006775</name>
</gene>
<proteinExistence type="predicted"/>
<evidence type="ECO:0000313" key="2">
    <source>
        <dbReference type="Proteomes" id="UP000033636"/>
    </source>
</evidence>
<sequence>GLISSLVGGFVDEFGNVVAGKGPIAFIAHMDEIGLLATHIEEDGRVRFRKVGGVEDDVIKGARVWAYGPGLDLIGVIGVEPPHFKEKQQELLADFGFSSREDAEAAGLKPMTPIAFDRTPKTTGSFVTSAALDDRAGSWALLEAYKDVGNASFIWTVQEEVGLVGARALARRVEANYVVVVDTMACCNPAINGPVKPGAGPVIRLFDNTGAYTNKLARRIIEIARSRGIPVQIGGGGGGTDAAAFVQAGVPAVAIGIPNKYAHSPVEMANLNDLKWTVELIKAIAEDITTRS</sequence>